<organism evidence="1 2">
    <name type="scientific">Austropuccinia psidii MF-1</name>
    <dbReference type="NCBI Taxonomy" id="1389203"/>
    <lineage>
        <taxon>Eukaryota</taxon>
        <taxon>Fungi</taxon>
        <taxon>Dikarya</taxon>
        <taxon>Basidiomycota</taxon>
        <taxon>Pucciniomycotina</taxon>
        <taxon>Pucciniomycetes</taxon>
        <taxon>Pucciniales</taxon>
        <taxon>Sphaerophragmiaceae</taxon>
        <taxon>Austropuccinia</taxon>
    </lineage>
</organism>
<gene>
    <name evidence="1" type="ORF">O181_080746</name>
</gene>
<comment type="caution">
    <text evidence="1">The sequence shown here is derived from an EMBL/GenBank/DDBJ whole genome shotgun (WGS) entry which is preliminary data.</text>
</comment>
<accession>A0A9Q3IF89</accession>
<dbReference type="EMBL" id="AVOT02045691">
    <property type="protein sequence ID" value="MBW0541031.1"/>
    <property type="molecule type" value="Genomic_DNA"/>
</dbReference>
<dbReference type="OrthoDB" id="3929326at2759"/>
<dbReference type="Proteomes" id="UP000765509">
    <property type="component" value="Unassembled WGS sequence"/>
</dbReference>
<sequence length="128" mass="14862">MRYSFVEQLTMIRFIGEIAVEVSLTEEFCRKHPVFPLSLIKPYHQTGEDLFPSRNKSHAPQDIVEVEGSPASVKKIRLNGKDHTQYFVRIKNKTAEKDKWLAEDAIPDGDLHLRKFRVFGRAEHSHQC</sequence>
<dbReference type="AlphaFoldDB" id="A0A9Q3IF89"/>
<keyword evidence="2" id="KW-1185">Reference proteome</keyword>
<reference evidence="1" key="1">
    <citation type="submission" date="2021-03" db="EMBL/GenBank/DDBJ databases">
        <title>Draft genome sequence of rust myrtle Austropuccinia psidii MF-1, a brazilian biotype.</title>
        <authorList>
            <person name="Quecine M.C."/>
            <person name="Pachon D.M.R."/>
            <person name="Bonatelli M.L."/>
            <person name="Correr F.H."/>
            <person name="Franceschini L.M."/>
            <person name="Leite T.F."/>
            <person name="Margarido G.R.A."/>
            <person name="Almeida C.A."/>
            <person name="Ferrarezi J.A."/>
            <person name="Labate C.A."/>
        </authorList>
    </citation>
    <scope>NUCLEOTIDE SEQUENCE</scope>
    <source>
        <strain evidence="1">MF-1</strain>
    </source>
</reference>
<proteinExistence type="predicted"/>
<evidence type="ECO:0000313" key="1">
    <source>
        <dbReference type="EMBL" id="MBW0541031.1"/>
    </source>
</evidence>
<name>A0A9Q3IF89_9BASI</name>
<protein>
    <recommendedName>
        <fullName evidence="3">Chromo domain-containing protein</fullName>
    </recommendedName>
</protein>
<evidence type="ECO:0008006" key="3">
    <source>
        <dbReference type="Google" id="ProtNLM"/>
    </source>
</evidence>
<evidence type="ECO:0000313" key="2">
    <source>
        <dbReference type="Proteomes" id="UP000765509"/>
    </source>
</evidence>